<dbReference type="Proteomes" id="UP000886595">
    <property type="component" value="Unassembled WGS sequence"/>
</dbReference>
<reference evidence="1 2" key="1">
    <citation type="submission" date="2020-02" db="EMBL/GenBank/DDBJ databases">
        <authorList>
            <person name="Ma Q."/>
            <person name="Huang Y."/>
            <person name="Song X."/>
            <person name="Pei D."/>
        </authorList>
    </citation>
    <scope>NUCLEOTIDE SEQUENCE [LARGE SCALE GENOMIC DNA]</scope>
    <source>
        <strain evidence="1">Sxm20200214</strain>
        <tissue evidence="1">Leaf</tissue>
    </source>
</reference>
<comment type="caution">
    <text evidence="1">The sequence shown here is derived from an EMBL/GenBank/DDBJ whole genome shotgun (WGS) entry which is preliminary data.</text>
</comment>
<keyword evidence="2" id="KW-1185">Reference proteome</keyword>
<accession>A0A8X7QHG6</accession>
<organism evidence="1 2">
    <name type="scientific">Brassica carinata</name>
    <name type="common">Ethiopian mustard</name>
    <name type="synonym">Abyssinian cabbage</name>
    <dbReference type="NCBI Taxonomy" id="52824"/>
    <lineage>
        <taxon>Eukaryota</taxon>
        <taxon>Viridiplantae</taxon>
        <taxon>Streptophyta</taxon>
        <taxon>Embryophyta</taxon>
        <taxon>Tracheophyta</taxon>
        <taxon>Spermatophyta</taxon>
        <taxon>Magnoliopsida</taxon>
        <taxon>eudicotyledons</taxon>
        <taxon>Gunneridae</taxon>
        <taxon>Pentapetalae</taxon>
        <taxon>rosids</taxon>
        <taxon>malvids</taxon>
        <taxon>Brassicales</taxon>
        <taxon>Brassicaceae</taxon>
        <taxon>Brassiceae</taxon>
        <taxon>Brassica</taxon>
    </lineage>
</organism>
<name>A0A8X7QHG6_BRACI</name>
<protein>
    <submittedName>
        <fullName evidence="1">Uncharacterized protein</fullName>
    </submittedName>
</protein>
<dbReference type="AlphaFoldDB" id="A0A8X7QHG6"/>
<evidence type="ECO:0000313" key="1">
    <source>
        <dbReference type="EMBL" id="KAG2270380.1"/>
    </source>
</evidence>
<gene>
    <name evidence="1" type="ORF">Bca52824_064935</name>
</gene>
<proteinExistence type="predicted"/>
<evidence type="ECO:0000313" key="2">
    <source>
        <dbReference type="Proteomes" id="UP000886595"/>
    </source>
</evidence>
<sequence length="73" mass="8117">MVAAVRGGGSSRASDEFFALPVLLQDSLRWFRFALCRVLSTPRFTSLKIRYCGSWMSSFGGMDLVLVVVQLLV</sequence>
<dbReference type="EMBL" id="JAAMPC010000013">
    <property type="protein sequence ID" value="KAG2270380.1"/>
    <property type="molecule type" value="Genomic_DNA"/>
</dbReference>